<dbReference type="InterPro" id="IPR029058">
    <property type="entry name" value="AB_hydrolase_fold"/>
</dbReference>
<evidence type="ECO:0000256" key="1">
    <source>
        <dbReference type="ARBA" id="ARBA00005228"/>
    </source>
</evidence>
<evidence type="ECO:0000256" key="5">
    <source>
        <dbReference type="ARBA" id="ARBA00045448"/>
    </source>
</evidence>
<keyword evidence="4 6" id="KW-0720">Serine protease</keyword>
<organism evidence="9 10">
    <name type="scientific">Smittium angustum</name>
    <dbReference type="NCBI Taxonomy" id="133377"/>
    <lineage>
        <taxon>Eukaryota</taxon>
        <taxon>Fungi</taxon>
        <taxon>Fungi incertae sedis</taxon>
        <taxon>Zoopagomycota</taxon>
        <taxon>Kickxellomycotina</taxon>
        <taxon>Harpellomycetes</taxon>
        <taxon>Harpellales</taxon>
        <taxon>Legeriomycetaceae</taxon>
        <taxon>Smittium</taxon>
    </lineage>
</organism>
<dbReference type="AlphaFoldDB" id="A0A2U1JD62"/>
<dbReference type="SUPFAM" id="SSF50993">
    <property type="entry name" value="Peptidase/esterase 'gauge' domain"/>
    <property type="match status" value="1"/>
</dbReference>
<gene>
    <name evidence="9" type="ORF">BB558_000808</name>
</gene>
<comment type="similarity">
    <text evidence="1 6">Belongs to the peptidase S9A family.</text>
</comment>
<dbReference type="Gene3D" id="2.130.10.120">
    <property type="entry name" value="Prolyl oligopeptidase, N-terminal domain"/>
    <property type="match status" value="1"/>
</dbReference>
<evidence type="ECO:0000256" key="6">
    <source>
        <dbReference type="RuleBase" id="RU368024"/>
    </source>
</evidence>
<dbReference type="EC" id="3.4.21.-" evidence="6"/>
<feature type="domain" description="Peptidase S9A N-terminal" evidence="8">
    <location>
        <begin position="58"/>
        <end position="452"/>
    </location>
</feature>
<dbReference type="InterPro" id="IPR023302">
    <property type="entry name" value="Pept_S9A_N"/>
</dbReference>
<evidence type="ECO:0000259" key="8">
    <source>
        <dbReference type="Pfam" id="PF02897"/>
    </source>
</evidence>
<evidence type="ECO:0000256" key="4">
    <source>
        <dbReference type="ARBA" id="ARBA00022825"/>
    </source>
</evidence>
<dbReference type="PANTHER" id="PTHR11757:SF19">
    <property type="entry name" value="PROLYL ENDOPEPTIDASE-LIKE"/>
    <property type="match status" value="1"/>
</dbReference>
<evidence type="ECO:0000256" key="3">
    <source>
        <dbReference type="ARBA" id="ARBA00022801"/>
    </source>
</evidence>
<dbReference type="InterPro" id="IPR001375">
    <property type="entry name" value="Peptidase_S9_cat"/>
</dbReference>
<dbReference type="GO" id="GO:0004252">
    <property type="term" value="F:serine-type endopeptidase activity"/>
    <property type="evidence" value="ECO:0007669"/>
    <property type="project" value="UniProtKB-UniRule"/>
</dbReference>
<dbReference type="Pfam" id="PF00326">
    <property type="entry name" value="Peptidase_S9"/>
    <property type="match status" value="1"/>
</dbReference>
<dbReference type="GO" id="GO:0005856">
    <property type="term" value="C:cytoskeleton"/>
    <property type="evidence" value="ECO:0007669"/>
    <property type="project" value="TreeGrafter"/>
</dbReference>
<evidence type="ECO:0000313" key="9">
    <source>
        <dbReference type="EMBL" id="PWA03047.1"/>
    </source>
</evidence>
<evidence type="ECO:0000256" key="2">
    <source>
        <dbReference type="ARBA" id="ARBA00022670"/>
    </source>
</evidence>
<name>A0A2U1JD62_SMIAN</name>
<dbReference type="InterPro" id="IPR051543">
    <property type="entry name" value="Serine_Peptidase_S9A"/>
</dbReference>
<keyword evidence="3 6" id="KW-0378">Hydrolase</keyword>
<dbReference type="Gene3D" id="3.40.50.1820">
    <property type="entry name" value="alpha/beta hydrolase"/>
    <property type="match status" value="1"/>
</dbReference>
<dbReference type="SUPFAM" id="SSF53474">
    <property type="entry name" value="alpha/beta-Hydrolases"/>
    <property type="match status" value="1"/>
</dbReference>
<dbReference type="EMBL" id="MBFU01000037">
    <property type="protein sequence ID" value="PWA03047.1"/>
    <property type="molecule type" value="Genomic_DNA"/>
</dbReference>
<accession>A0A2U1JD62</accession>
<evidence type="ECO:0000313" key="10">
    <source>
        <dbReference type="Proteomes" id="UP000245591"/>
    </source>
</evidence>
<dbReference type="PANTHER" id="PTHR11757">
    <property type="entry name" value="PROTEASE FAMILY S9A OLIGOPEPTIDASE"/>
    <property type="match status" value="1"/>
</dbReference>
<keyword evidence="2 6" id="KW-0645">Protease</keyword>
<dbReference type="PRINTS" id="PR00862">
    <property type="entry name" value="PROLIGOPTASE"/>
</dbReference>
<keyword evidence="10" id="KW-1185">Reference proteome</keyword>
<sequence length="839" mass="97376">MLISWRFKIPIKRIEKLLPISVLKTQTKENNWNFQKIHFYHRFKLLGNIENPYAPPEKQTKSIHNSERQDNYSWMEKNENIEKLSKYIHEETVFTEKMLGIYSKYGMKGRKINRIEKEMDRYRTVHGVNTQDNEMINGNILCFKETSKNGDISRTLYLKSIDTKKEIILYNDREIYNRFDSIVQGYMLSNDCKYIAIQIVNKNHISDSECTDLLIFEILNDNDYKVKSRINDVFRFVWGNKYQIFYSVLDDKLRSNKVMQHLVDYEKGEDLVVYTEKNPECFIDITKTKDGEYIIIHSSSLDSSELYTLPSDYVHMNVLNTSENDETIPFSPVRPRQPKVETFIDHIKGGFIILSNASNSVPDDDKESLLFDNREGQDIQNFKLYKTKTNDPSYKNWVPWLNIDEGIDIEDVDLFKNFALVYTKDKGEYNIISVDLHTNEQKRLQLPFENKISTFIEPLSNNDFSKSVAKFSYSSPVHMSSEAIWDLNTGKIVKKNEPNPTYWDPSSYEVKRSYVSSRDGQRIPITAIFRRGTQLDKSTPLLIHSYGCYGLSLEPRFRIEDIMLLERGWGVVLIHIRGGSELGRNWYHSGRQKYKQNSINDLLDCIEYLHKNNISSPEFSAATATSAGGLVLASSVLQKCVKGEKILKSVVLQVPFLDPINALSDQNLPLSTLEIGEWGDLARDRDDFERMMEISPYELIDKLNDKGLESNETPTIDVELKMRSLPNFLLISGGKDTRVPIWHSTKWVAKLRYYLESNLVLKTKSESKNMVDQLLSSNRSTKKNSGISLNPNIYLHVDKERGHFDSNIDTHLGKNQSQSDFDPYSHKAIRNIFLLETVN</sequence>
<dbReference type="InterPro" id="IPR002470">
    <property type="entry name" value="Peptidase_S9A"/>
</dbReference>
<protein>
    <recommendedName>
        <fullName evidence="6">Prolyl endopeptidase</fullName>
        <ecNumber evidence="6">3.4.21.-</ecNumber>
    </recommendedName>
</protein>
<comment type="caution">
    <text evidence="9">The sequence shown here is derived from an EMBL/GenBank/DDBJ whole genome shotgun (WGS) entry which is preliminary data.</text>
</comment>
<dbReference type="Proteomes" id="UP000245591">
    <property type="component" value="Unassembled WGS sequence"/>
</dbReference>
<proteinExistence type="inferred from homology"/>
<comment type="function">
    <text evidence="5">Serine peptidase whose precise substrate specificity remains unclear. Does not cleave peptides after a arginine or lysine residue. Regulates trans-Golgi network morphology and sorting by regulating the membrane binding of the AP-1 complex. May play a role in the regulation of synaptic vesicle exocytosis.</text>
</comment>
<dbReference type="GO" id="GO:0006508">
    <property type="term" value="P:proteolysis"/>
    <property type="evidence" value="ECO:0007669"/>
    <property type="project" value="UniProtKB-KW"/>
</dbReference>
<feature type="domain" description="Peptidase S9 prolyl oligopeptidase catalytic" evidence="7">
    <location>
        <begin position="557"/>
        <end position="763"/>
    </location>
</feature>
<evidence type="ECO:0000259" key="7">
    <source>
        <dbReference type="Pfam" id="PF00326"/>
    </source>
</evidence>
<dbReference type="GO" id="GO:0005794">
    <property type="term" value="C:Golgi apparatus"/>
    <property type="evidence" value="ECO:0007669"/>
    <property type="project" value="TreeGrafter"/>
</dbReference>
<reference evidence="9 10" key="1">
    <citation type="journal article" date="2018" name="MBio">
        <title>Comparative Genomics Reveals the Core Gene Toolbox for the Fungus-Insect Symbiosis.</title>
        <authorList>
            <person name="Wang Y."/>
            <person name="Stata M."/>
            <person name="Wang W."/>
            <person name="Stajich J.E."/>
            <person name="White M.M."/>
            <person name="Moncalvo J.M."/>
        </authorList>
    </citation>
    <scope>NUCLEOTIDE SEQUENCE [LARGE SCALE GENOMIC DNA]</scope>
    <source>
        <strain evidence="9 10">AUS-126-30</strain>
    </source>
</reference>
<dbReference type="Pfam" id="PF02897">
    <property type="entry name" value="Peptidase_S9_N"/>
    <property type="match status" value="1"/>
</dbReference>